<reference evidence="6 7" key="1">
    <citation type="submission" date="2021-03" db="EMBL/GenBank/DDBJ databases">
        <title>Genomic Encyclopedia of Type Strains, Phase IV (KMG-IV): sequencing the most valuable type-strain genomes for metagenomic binning, comparative biology and taxonomic classification.</title>
        <authorList>
            <person name="Goeker M."/>
        </authorList>
    </citation>
    <scope>NUCLEOTIDE SEQUENCE [LARGE SCALE GENOMIC DNA]</scope>
    <source>
        <strain evidence="6 7">DSM 40499</strain>
    </source>
</reference>
<organism evidence="6 7">
    <name type="scientific">Streptomyces griseochromogenes</name>
    <dbReference type="NCBI Taxonomy" id="68214"/>
    <lineage>
        <taxon>Bacteria</taxon>
        <taxon>Bacillati</taxon>
        <taxon>Actinomycetota</taxon>
        <taxon>Actinomycetes</taxon>
        <taxon>Kitasatosporales</taxon>
        <taxon>Streptomycetaceae</taxon>
        <taxon>Streptomyces</taxon>
    </lineage>
</organism>
<evidence type="ECO:0008006" key="8">
    <source>
        <dbReference type="Google" id="ProtNLM"/>
    </source>
</evidence>
<dbReference type="PANTHER" id="PTHR43712:SF2">
    <property type="entry name" value="O-METHYLTRANSFERASE CICE"/>
    <property type="match status" value="1"/>
</dbReference>
<dbReference type="PROSITE" id="PS51683">
    <property type="entry name" value="SAM_OMT_II"/>
    <property type="match status" value="1"/>
</dbReference>
<dbReference type="InterPro" id="IPR036388">
    <property type="entry name" value="WH-like_DNA-bd_sf"/>
</dbReference>
<keyword evidence="2" id="KW-0808">Transferase</keyword>
<dbReference type="Gene3D" id="1.10.10.10">
    <property type="entry name" value="Winged helix-like DNA-binding domain superfamily/Winged helix DNA-binding domain"/>
    <property type="match status" value="1"/>
</dbReference>
<evidence type="ECO:0000313" key="6">
    <source>
        <dbReference type="EMBL" id="MBP2051935.1"/>
    </source>
</evidence>
<dbReference type="InterPro" id="IPR029063">
    <property type="entry name" value="SAM-dependent_MTases_sf"/>
</dbReference>
<dbReference type="InterPro" id="IPR036390">
    <property type="entry name" value="WH_DNA-bd_sf"/>
</dbReference>
<keyword evidence="7" id="KW-1185">Reference proteome</keyword>
<dbReference type="Gene3D" id="3.40.50.150">
    <property type="entry name" value="Vaccinia Virus protein VP39"/>
    <property type="match status" value="1"/>
</dbReference>
<dbReference type="Proteomes" id="UP001519309">
    <property type="component" value="Unassembled WGS sequence"/>
</dbReference>
<keyword evidence="3" id="KW-0949">S-adenosyl-L-methionine</keyword>
<dbReference type="CDD" id="cd02440">
    <property type="entry name" value="AdoMet_MTases"/>
    <property type="match status" value="1"/>
</dbReference>
<dbReference type="InterPro" id="IPR012967">
    <property type="entry name" value="COMT_dimerisation"/>
</dbReference>
<sequence>MTPPARAAAPGASERILVMGLLKGAWLAHACCTITELRVPDILGENTRPVTEIAAEAGADSETLYRVLRALTTVDIVTEFPGRRFALTPAGSLLRSDTEGSLVPVVSMVRDEVMGLFGELTHAVRTGEPAFEKIYGKSFYDYLAANPDRNRSMTSGLAASRRIPAMLASCRFGGARIVADIGGGNGALLARVLTDHPGLRGTLLELPEAARHARHVLAEEGVADRSEVVEGDFFEAVPTADVYVLARILRNWDDERALALLTRVRETCRAGDRLLLFEKVIPDEPVFHPAKIDDLLMLVLVRGRDRTESEHRKLLGTAGFRIQEVRTPVTDLDAEAVIEAVAE</sequence>
<evidence type="ECO:0000256" key="3">
    <source>
        <dbReference type="ARBA" id="ARBA00022691"/>
    </source>
</evidence>
<evidence type="ECO:0000256" key="1">
    <source>
        <dbReference type="ARBA" id="ARBA00022603"/>
    </source>
</evidence>
<evidence type="ECO:0000256" key="2">
    <source>
        <dbReference type="ARBA" id="ARBA00022679"/>
    </source>
</evidence>
<evidence type="ECO:0000259" key="4">
    <source>
        <dbReference type="Pfam" id="PF00891"/>
    </source>
</evidence>
<dbReference type="PANTHER" id="PTHR43712">
    <property type="entry name" value="PUTATIVE (AFU_ORTHOLOGUE AFUA_4G14580)-RELATED"/>
    <property type="match status" value="1"/>
</dbReference>
<dbReference type="EMBL" id="JAGGLP010000009">
    <property type="protein sequence ID" value="MBP2051935.1"/>
    <property type="molecule type" value="Genomic_DNA"/>
</dbReference>
<dbReference type="Pfam" id="PF08100">
    <property type="entry name" value="Dimerisation"/>
    <property type="match status" value="1"/>
</dbReference>
<dbReference type="RefSeq" id="WP_159399880.1">
    <property type="nucleotide sequence ID" value="NZ_CP016279.1"/>
</dbReference>
<dbReference type="PIRSF" id="PIRSF005739">
    <property type="entry name" value="O-mtase"/>
    <property type="match status" value="1"/>
</dbReference>
<gene>
    <name evidence="6" type="ORF">J2Z21_004912</name>
</gene>
<protein>
    <recommendedName>
        <fullName evidence="8">O-methyltransferase domain-containing protein</fullName>
    </recommendedName>
</protein>
<dbReference type="InterPro" id="IPR016461">
    <property type="entry name" value="COMT-like"/>
</dbReference>
<name>A0ABS4LWY2_9ACTN</name>
<proteinExistence type="predicted"/>
<dbReference type="SUPFAM" id="SSF53335">
    <property type="entry name" value="S-adenosyl-L-methionine-dependent methyltransferases"/>
    <property type="match status" value="1"/>
</dbReference>
<dbReference type="SUPFAM" id="SSF46785">
    <property type="entry name" value="Winged helix' DNA-binding domain"/>
    <property type="match status" value="1"/>
</dbReference>
<dbReference type="Gene3D" id="1.10.287.1350">
    <property type="match status" value="1"/>
</dbReference>
<feature type="domain" description="O-methyltransferase dimerisation" evidence="5">
    <location>
        <begin position="20"/>
        <end position="94"/>
    </location>
</feature>
<evidence type="ECO:0000313" key="7">
    <source>
        <dbReference type="Proteomes" id="UP001519309"/>
    </source>
</evidence>
<dbReference type="InterPro" id="IPR001077">
    <property type="entry name" value="COMT_C"/>
</dbReference>
<evidence type="ECO:0000259" key="5">
    <source>
        <dbReference type="Pfam" id="PF08100"/>
    </source>
</evidence>
<comment type="caution">
    <text evidence="6">The sequence shown here is derived from an EMBL/GenBank/DDBJ whole genome shotgun (WGS) entry which is preliminary data.</text>
</comment>
<dbReference type="Pfam" id="PF00891">
    <property type="entry name" value="Methyltransf_2"/>
    <property type="match status" value="1"/>
</dbReference>
<keyword evidence="1" id="KW-0489">Methyltransferase</keyword>
<feature type="domain" description="O-methyltransferase C-terminal" evidence="4">
    <location>
        <begin position="117"/>
        <end position="321"/>
    </location>
</feature>
<accession>A0ABS4LWY2</accession>